<organism evidence="2 3">
    <name type="scientific">Paenibacillus odorifer</name>
    <dbReference type="NCBI Taxonomy" id="189426"/>
    <lineage>
        <taxon>Bacteria</taxon>
        <taxon>Bacillati</taxon>
        <taxon>Bacillota</taxon>
        <taxon>Bacilli</taxon>
        <taxon>Bacillales</taxon>
        <taxon>Paenibacillaceae</taxon>
        <taxon>Paenibacillus</taxon>
    </lineage>
</organism>
<dbReference type="AlphaFoldDB" id="A0A1R0Y179"/>
<accession>A0A1R0Y179</accession>
<proteinExistence type="predicted"/>
<protein>
    <submittedName>
        <fullName evidence="2">Uncharacterized protein</fullName>
    </submittedName>
</protein>
<name>A0A1R0Y179_9BACL</name>
<feature type="region of interest" description="Disordered" evidence="1">
    <location>
        <begin position="95"/>
        <end position="121"/>
    </location>
</feature>
<dbReference type="SUPFAM" id="SSF52540">
    <property type="entry name" value="P-loop containing nucleoside triphosphate hydrolases"/>
    <property type="match status" value="1"/>
</dbReference>
<dbReference type="Gene3D" id="3.40.50.300">
    <property type="entry name" value="P-loop containing nucleotide triphosphate hydrolases"/>
    <property type="match status" value="1"/>
</dbReference>
<comment type="caution">
    <text evidence="2">The sequence shown here is derived from an EMBL/GenBank/DDBJ whole genome shotgun (WGS) entry which is preliminary data.</text>
</comment>
<reference evidence="2 3" key="1">
    <citation type="submission" date="2016-10" db="EMBL/GenBank/DDBJ databases">
        <title>Paenibacillus species isolates.</title>
        <authorList>
            <person name="Beno S.M."/>
        </authorList>
    </citation>
    <scope>NUCLEOTIDE SEQUENCE [LARGE SCALE GENOMIC DNA]</scope>
    <source>
        <strain evidence="2 3">FSL H7-0710</strain>
    </source>
</reference>
<dbReference type="InterPro" id="IPR027417">
    <property type="entry name" value="P-loop_NTPase"/>
</dbReference>
<dbReference type="EMBL" id="MPTC01000008">
    <property type="protein sequence ID" value="OMD41062.1"/>
    <property type="molecule type" value="Genomic_DNA"/>
</dbReference>
<feature type="compositionally biased region" description="Basic and acidic residues" evidence="1">
    <location>
        <begin position="102"/>
        <end position="121"/>
    </location>
</feature>
<dbReference type="Proteomes" id="UP000187439">
    <property type="component" value="Unassembled WGS sequence"/>
</dbReference>
<gene>
    <name evidence="2" type="ORF">BSK52_11545</name>
</gene>
<sequence>MEDTNPIVDSILITDEALSVRTEQNKNDLNDLVNWLIANRRLDVKILVLTRNFKQEAELESAINRYSNLQIKICEYIRIPPAVFREAVEHLSDSKSSVETARSLENKGNKSSTEKKGSFLDRFKPKPKSLPEFQATDNLTKELDKVSRGISRIVAITGHRGCGITSTTINVASEASKRGLSVLVLDMDIEYRSTNMYFSSFHERSKRDEGINASLIRTLARPQDYMTTAFHVKDNLWMAGLGYSFTDPRLIEQFYNSSKLVGLVSLLRNKFNLILLDMPLHLLEKFGDVMIHIDSFGMCIPNNLYSVLSTLKNVEGTLDKEKAAYLNAKSKVIVTKYNDRSRFQGDIFTPDRVSEIMASGLLESFTYEMKVAGYVSYNNDFDSQIESDVPLVYTGTDHERTYGNILLRLLEGVS</sequence>
<evidence type="ECO:0000256" key="1">
    <source>
        <dbReference type="SAM" id="MobiDB-lite"/>
    </source>
</evidence>
<evidence type="ECO:0000313" key="2">
    <source>
        <dbReference type="EMBL" id="OMD41062.1"/>
    </source>
</evidence>
<evidence type="ECO:0000313" key="3">
    <source>
        <dbReference type="Proteomes" id="UP000187439"/>
    </source>
</evidence>